<sequence length="279" mass="32342">MKNSLVDNNSKESSETVMEQNDCVNSHSLDIESTFPRITAKWLRNHCRKHGLYQTPQLNEVLYLQHQGFKFIELLEDYVGLKSLWLDHNCITKITGLHNMKNLKCLFIRNNFLTDLRGIECLEQLVILDVSNNLLTDTNALEVLPNLTTLYVGSNKLSDTSGIDSLARCKTLSTLDLSRNMLKDSQTMLKLLIRIRQLSVLYLHGNPLVRNFESYRAEITTHCINLKFLDDKPIRENDRFCAKAWMKTGMQGMKEEKIRQKDVEDLEMHVYVMGNLNQF</sequence>
<evidence type="ECO:0000256" key="1">
    <source>
        <dbReference type="ARBA" id="ARBA00003843"/>
    </source>
</evidence>
<organism evidence="9 10">
    <name type="scientific">Daphnia magna</name>
    <dbReference type="NCBI Taxonomy" id="35525"/>
    <lineage>
        <taxon>Eukaryota</taxon>
        <taxon>Metazoa</taxon>
        <taxon>Ecdysozoa</taxon>
        <taxon>Arthropoda</taxon>
        <taxon>Crustacea</taxon>
        <taxon>Branchiopoda</taxon>
        <taxon>Diplostraca</taxon>
        <taxon>Cladocera</taxon>
        <taxon>Anomopoda</taxon>
        <taxon>Daphniidae</taxon>
        <taxon>Daphnia</taxon>
    </lineage>
</organism>
<proteinExistence type="inferred from homology"/>
<evidence type="ECO:0000256" key="8">
    <source>
        <dbReference type="ARBA" id="ARBA00024433"/>
    </source>
</evidence>
<evidence type="ECO:0000256" key="2">
    <source>
        <dbReference type="ARBA" id="ARBA00004138"/>
    </source>
</evidence>
<evidence type="ECO:0000256" key="3">
    <source>
        <dbReference type="ARBA" id="ARBA00006453"/>
    </source>
</evidence>
<dbReference type="SUPFAM" id="SSF52075">
    <property type="entry name" value="Outer arm dynein light chain 1"/>
    <property type="match status" value="1"/>
</dbReference>
<comment type="similarity">
    <text evidence="3">Belongs to the DNAAF1 family.</text>
</comment>
<accession>A0ABR0AZK5</accession>
<comment type="caution">
    <text evidence="9">The sequence shown here is derived from an EMBL/GenBank/DDBJ whole genome shotgun (WGS) entry which is preliminary data.</text>
</comment>
<dbReference type="EMBL" id="JAOYFB010000039">
    <property type="protein sequence ID" value="KAK4030347.1"/>
    <property type="molecule type" value="Genomic_DNA"/>
</dbReference>
<evidence type="ECO:0000313" key="9">
    <source>
        <dbReference type="EMBL" id="KAK4030347.1"/>
    </source>
</evidence>
<evidence type="ECO:0000256" key="7">
    <source>
        <dbReference type="ARBA" id="ARBA00023273"/>
    </source>
</evidence>
<dbReference type="PANTHER" id="PTHR45973">
    <property type="entry name" value="PROTEIN PHOSPHATASE 1 REGULATORY SUBUNIT SDS22-RELATED"/>
    <property type="match status" value="1"/>
</dbReference>
<keyword evidence="4" id="KW-0433">Leucine-rich repeat</keyword>
<dbReference type="Pfam" id="PF14580">
    <property type="entry name" value="LRR_9"/>
    <property type="match status" value="1"/>
</dbReference>
<comment type="function">
    <text evidence="1">Cilium-specific protein required for cilia structures.</text>
</comment>
<name>A0ABR0AZK5_9CRUS</name>
<dbReference type="Gene3D" id="3.80.10.10">
    <property type="entry name" value="Ribonuclease Inhibitor"/>
    <property type="match status" value="2"/>
</dbReference>
<evidence type="ECO:0000256" key="4">
    <source>
        <dbReference type="ARBA" id="ARBA00022614"/>
    </source>
</evidence>
<dbReference type="SMART" id="SM00365">
    <property type="entry name" value="LRR_SD22"/>
    <property type="match status" value="4"/>
</dbReference>
<dbReference type="InterPro" id="IPR032675">
    <property type="entry name" value="LRR_dom_sf"/>
</dbReference>
<dbReference type="InterPro" id="IPR025875">
    <property type="entry name" value="Leu-rich_rpt_4"/>
</dbReference>
<dbReference type="Pfam" id="PF12799">
    <property type="entry name" value="LRR_4"/>
    <property type="match status" value="1"/>
</dbReference>
<reference evidence="9 10" key="1">
    <citation type="journal article" date="2023" name="Nucleic Acids Res.">
        <title>The hologenome of Daphnia magna reveals possible DNA methylation and microbiome-mediated evolution of the host genome.</title>
        <authorList>
            <person name="Chaturvedi A."/>
            <person name="Li X."/>
            <person name="Dhandapani V."/>
            <person name="Marshall H."/>
            <person name="Kissane S."/>
            <person name="Cuenca-Cambronero M."/>
            <person name="Asole G."/>
            <person name="Calvet F."/>
            <person name="Ruiz-Romero M."/>
            <person name="Marangio P."/>
            <person name="Guigo R."/>
            <person name="Rago D."/>
            <person name="Mirbahai L."/>
            <person name="Eastwood N."/>
            <person name="Colbourne J.K."/>
            <person name="Zhou J."/>
            <person name="Mallon E."/>
            <person name="Orsini L."/>
        </authorList>
    </citation>
    <scope>NUCLEOTIDE SEQUENCE [LARGE SCALE GENOMIC DNA]</scope>
    <source>
        <strain evidence="9">LRV0_1</strain>
    </source>
</reference>
<comment type="subcellular location">
    <subcellularLocation>
        <location evidence="2">Cell projection</location>
        <location evidence="2">Cilium</location>
    </subcellularLocation>
</comment>
<dbReference type="PANTHER" id="PTHR45973:SF9">
    <property type="entry name" value="LEUCINE-RICH REPEAT-CONTAINING PROTEIN 46"/>
    <property type="match status" value="1"/>
</dbReference>
<gene>
    <name evidence="9" type="ORF">OUZ56_023348</name>
</gene>
<keyword evidence="7" id="KW-0966">Cell projection</keyword>
<evidence type="ECO:0000256" key="5">
    <source>
        <dbReference type="ARBA" id="ARBA00022737"/>
    </source>
</evidence>
<dbReference type="PROSITE" id="PS51450">
    <property type="entry name" value="LRR"/>
    <property type="match status" value="4"/>
</dbReference>
<keyword evidence="10" id="KW-1185">Reference proteome</keyword>
<dbReference type="Proteomes" id="UP001234178">
    <property type="component" value="Unassembled WGS sequence"/>
</dbReference>
<keyword evidence="6" id="KW-0969">Cilium</keyword>
<evidence type="ECO:0000256" key="6">
    <source>
        <dbReference type="ARBA" id="ARBA00023069"/>
    </source>
</evidence>
<dbReference type="InterPro" id="IPR050576">
    <property type="entry name" value="Cilia_flagella_integrity"/>
</dbReference>
<evidence type="ECO:0000313" key="10">
    <source>
        <dbReference type="Proteomes" id="UP001234178"/>
    </source>
</evidence>
<protein>
    <recommendedName>
        <fullName evidence="8">Dynein axonemal assembly factor 1 homolog</fullName>
    </recommendedName>
</protein>
<keyword evidence="5" id="KW-0677">Repeat</keyword>
<dbReference type="InterPro" id="IPR001611">
    <property type="entry name" value="Leu-rich_rpt"/>
</dbReference>